<evidence type="ECO:0000256" key="2">
    <source>
        <dbReference type="ARBA" id="ARBA00022692"/>
    </source>
</evidence>
<feature type="compositionally biased region" description="Basic and acidic residues" evidence="5">
    <location>
        <begin position="1"/>
        <end position="12"/>
    </location>
</feature>
<keyword evidence="9" id="KW-1185">Reference proteome</keyword>
<feature type="transmembrane region" description="Helical" evidence="6">
    <location>
        <begin position="534"/>
        <end position="565"/>
    </location>
</feature>
<feature type="transmembrane region" description="Helical" evidence="6">
    <location>
        <begin position="217"/>
        <end position="235"/>
    </location>
</feature>
<keyword evidence="4 6" id="KW-0472">Membrane</keyword>
<dbReference type="CDD" id="cd07042">
    <property type="entry name" value="STAS_SulP_like_sulfate_transporter"/>
    <property type="match status" value="1"/>
</dbReference>
<comment type="subcellular location">
    <subcellularLocation>
        <location evidence="1">Membrane</location>
        <topology evidence="1">Multi-pass membrane protein</topology>
    </subcellularLocation>
</comment>
<evidence type="ECO:0000313" key="8">
    <source>
        <dbReference type="EMBL" id="KAK3261470.1"/>
    </source>
</evidence>
<feature type="transmembrane region" description="Helical" evidence="6">
    <location>
        <begin position="242"/>
        <end position="261"/>
    </location>
</feature>
<evidence type="ECO:0000256" key="1">
    <source>
        <dbReference type="ARBA" id="ARBA00004141"/>
    </source>
</evidence>
<dbReference type="PROSITE" id="PS50801">
    <property type="entry name" value="STAS"/>
    <property type="match status" value="1"/>
</dbReference>
<reference evidence="8 9" key="1">
    <citation type="journal article" date="2015" name="Genome Biol. Evol.">
        <title>Comparative Genomics of a Bacterivorous Green Alga Reveals Evolutionary Causalities and Consequences of Phago-Mixotrophic Mode of Nutrition.</title>
        <authorList>
            <person name="Burns J.A."/>
            <person name="Paasch A."/>
            <person name="Narechania A."/>
            <person name="Kim E."/>
        </authorList>
    </citation>
    <scope>NUCLEOTIDE SEQUENCE [LARGE SCALE GENOMIC DNA]</scope>
    <source>
        <strain evidence="8 9">PLY_AMNH</strain>
    </source>
</reference>
<gene>
    <name evidence="8" type="ORF">CYMTET_29620</name>
</gene>
<sequence>MSRQGCDVKDIEATSDSDTGLKLSERMAHEYPPQTLQPNSQIELERLEEGAVATSEATGSGLPSDDNSHFVRDHVEAADDQFDGRSHLSDDFQTQNIDDLKEFFTEENINKRFRRTDSTDFKKLLEFKTMDGDEGKERTALSRVSEWFPILDWLPTYDGKEALQGDILSGITVSVILVPQAVAYAMLADLPPEYGLYCSLVPILVYALMGTSRHLCIGPFALVSLLVADLVHNALPEAEGQAYIDAVMLLSFMTGVTQVVMGVMRMGIVVSFLAGSVISGFTTGSAILIMTSQAKHILGMGIPRGSFFMTVYNIGLNISEVNPYTVLIGVSGAVMMYYIKEANAKYCKHIPVPESLIVLLLYGIVSFAAGLDQAPFNVPVVGSVPGGFPGMSIPAMTDTSTVTRLIQPAILTASIGYMVSISVVQLYADKLKYNVNPDQEFIALGCSNVMGSLFLAYPASGSLSRTAVCANTGGRTGCHNLIQAGLVILTLMVLTPLFAPIPYSILAAVVILALKNLLAFSEGKELWSLSRHDFWIWMITFVSTVSGGVQVGLITGMTASMLWLLRQTSNPWWAHLGRLPGTRIYRNVRRYNSAEVLPGIIVMRFDAPLHFANKDFFQTVLKRLEGTYFQAQAKHGIPMASGDNLTAPHEYNIIDCSGITSIDSSAMNLLREMVTDRKKRSPPVQFILCSCKGPLRTGLRRSGLTETIGEENMFVSLHQGVSAAELRIGANTVASQLAF</sequence>
<feature type="transmembrane region" description="Helical" evidence="6">
    <location>
        <begin position="351"/>
        <end position="370"/>
    </location>
</feature>
<evidence type="ECO:0000256" key="5">
    <source>
        <dbReference type="SAM" id="MobiDB-lite"/>
    </source>
</evidence>
<dbReference type="GO" id="GO:0055085">
    <property type="term" value="P:transmembrane transport"/>
    <property type="evidence" value="ECO:0007669"/>
    <property type="project" value="InterPro"/>
</dbReference>
<name>A0AAE0KUZ6_9CHLO</name>
<dbReference type="EMBL" id="LGRX02016866">
    <property type="protein sequence ID" value="KAK3261470.1"/>
    <property type="molecule type" value="Genomic_DNA"/>
</dbReference>
<dbReference type="InterPro" id="IPR036513">
    <property type="entry name" value="STAS_dom_sf"/>
</dbReference>
<dbReference type="InterPro" id="IPR002645">
    <property type="entry name" value="STAS_dom"/>
</dbReference>
<feature type="region of interest" description="Disordered" evidence="5">
    <location>
        <begin position="1"/>
        <end position="40"/>
    </location>
</feature>
<dbReference type="InterPro" id="IPR011547">
    <property type="entry name" value="SLC26A/SulP_dom"/>
</dbReference>
<protein>
    <recommendedName>
        <fullName evidence="7">STAS domain-containing protein</fullName>
    </recommendedName>
</protein>
<dbReference type="NCBIfam" id="TIGR00815">
    <property type="entry name" value="sulP"/>
    <property type="match status" value="1"/>
</dbReference>
<keyword evidence="3 6" id="KW-1133">Transmembrane helix</keyword>
<evidence type="ECO:0000313" key="9">
    <source>
        <dbReference type="Proteomes" id="UP001190700"/>
    </source>
</evidence>
<feature type="transmembrane region" description="Helical" evidence="6">
    <location>
        <begin position="409"/>
        <end position="428"/>
    </location>
</feature>
<dbReference type="InterPro" id="IPR001902">
    <property type="entry name" value="SLC26A/SulP_fam"/>
</dbReference>
<keyword evidence="2 6" id="KW-0812">Transmembrane</keyword>
<proteinExistence type="predicted"/>
<organism evidence="8 9">
    <name type="scientific">Cymbomonas tetramitiformis</name>
    <dbReference type="NCBI Taxonomy" id="36881"/>
    <lineage>
        <taxon>Eukaryota</taxon>
        <taxon>Viridiplantae</taxon>
        <taxon>Chlorophyta</taxon>
        <taxon>Pyramimonadophyceae</taxon>
        <taxon>Pyramimonadales</taxon>
        <taxon>Pyramimonadaceae</taxon>
        <taxon>Cymbomonas</taxon>
    </lineage>
</organism>
<evidence type="ECO:0000256" key="3">
    <source>
        <dbReference type="ARBA" id="ARBA00022989"/>
    </source>
</evidence>
<comment type="caution">
    <text evidence="8">The sequence shown here is derived from an EMBL/GenBank/DDBJ whole genome shotgun (WGS) entry which is preliminary data.</text>
</comment>
<evidence type="ECO:0000256" key="4">
    <source>
        <dbReference type="ARBA" id="ARBA00023136"/>
    </source>
</evidence>
<accession>A0AAE0KUZ6</accession>
<dbReference type="Gene3D" id="3.30.750.24">
    <property type="entry name" value="STAS domain"/>
    <property type="match status" value="1"/>
</dbReference>
<dbReference type="GO" id="GO:0016020">
    <property type="term" value="C:membrane"/>
    <property type="evidence" value="ECO:0007669"/>
    <property type="project" value="UniProtKB-SubCell"/>
</dbReference>
<dbReference type="PANTHER" id="PTHR11814">
    <property type="entry name" value="SULFATE TRANSPORTER"/>
    <property type="match status" value="1"/>
</dbReference>
<feature type="domain" description="STAS" evidence="7">
    <location>
        <begin position="590"/>
        <end position="724"/>
    </location>
</feature>
<dbReference type="SUPFAM" id="SSF52091">
    <property type="entry name" value="SpoIIaa-like"/>
    <property type="match status" value="1"/>
</dbReference>
<feature type="transmembrane region" description="Helical" evidence="6">
    <location>
        <begin position="267"/>
        <end position="290"/>
    </location>
</feature>
<feature type="transmembrane region" description="Helical" evidence="6">
    <location>
        <begin position="481"/>
        <end position="514"/>
    </location>
</feature>
<evidence type="ECO:0000256" key="6">
    <source>
        <dbReference type="SAM" id="Phobius"/>
    </source>
</evidence>
<evidence type="ECO:0000259" key="7">
    <source>
        <dbReference type="PROSITE" id="PS50801"/>
    </source>
</evidence>
<dbReference type="Pfam" id="PF01740">
    <property type="entry name" value="STAS"/>
    <property type="match status" value="1"/>
</dbReference>
<dbReference type="Pfam" id="PF00916">
    <property type="entry name" value="Sulfate_transp"/>
    <property type="match status" value="1"/>
</dbReference>
<dbReference type="AlphaFoldDB" id="A0AAE0KUZ6"/>
<dbReference type="Proteomes" id="UP001190700">
    <property type="component" value="Unassembled WGS sequence"/>
</dbReference>